<proteinExistence type="predicted"/>
<dbReference type="InterPro" id="IPR031670">
    <property type="entry name" value="DUF4712"/>
</dbReference>
<dbReference type="RefSeq" id="XP_025020946.1">
    <property type="nucleotide sequence ID" value="XM_025165178.1"/>
</dbReference>
<dbReference type="PANTHER" id="PTHR36680:SF1">
    <property type="entry name" value="HYPOTHETICAL LOC498675"/>
    <property type="match status" value="1"/>
</dbReference>
<dbReference type="PANTHER" id="PTHR36680">
    <property type="entry name" value="HYPOTHETICAL LOC498675"/>
    <property type="match status" value="1"/>
</dbReference>
<dbReference type="OMA" id="NWRKDSL"/>
<dbReference type="Proteomes" id="UP000695026">
    <property type="component" value="Unplaced"/>
</dbReference>
<evidence type="ECO:0000313" key="1">
    <source>
        <dbReference type="Proteomes" id="UP000695026"/>
    </source>
</evidence>
<gene>
    <name evidence="2" type="primary">CUNH3orf62</name>
</gene>
<dbReference type="Pfam" id="PF15830">
    <property type="entry name" value="DUF4712"/>
    <property type="match status" value="1"/>
</dbReference>
<keyword evidence="1" id="KW-1185">Reference proteome</keyword>
<evidence type="ECO:0000313" key="2">
    <source>
        <dbReference type="RefSeq" id="XP_025020946.1"/>
    </source>
</evidence>
<dbReference type="GeneID" id="112540376"/>
<sequence>MTNQRSTCLQVLGGTGRVLPLTISMFAPVTFFYKQSNFQTIRYFSLSGEMSEKLSRCRKELAAAIDRAMEDLSIPFLSSQDSSNNQDSDLPIVQLSTPPNANIFNPKGEVISSTVYCPQPSSAVSSPPEKENPLLRPNLFPVTVTSTIPCTKREPLMSKENTWLHPPIFMADKQYFISLDDSERWKKGHASKTDERSMKSETSIISCDVPPENPKDHEDVSAGICRFINLYCFNMDVDNYKNECKASNFKKKPCSEKNWSKSLDSYVLFLSVDDSSTVHVGERNSFRKVLEHSPEDEAIIETLLDMEEEYRLNSSTLHQLH</sequence>
<accession>A0A9F5MRF6</accession>
<organism evidence="1 2">
    <name type="scientific">Python bivittatus</name>
    <name type="common">Burmese python</name>
    <name type="synonym">Python molurus bivittatus</name>
    <dbReference type="NCBI Taxonomy" id="176946"/>
    <lineage>
        <taxon>Eukaryota</taxon>
        <taxon>Metazoa</taxon>
        <taxon>Chordata</taxon>
        <taxon>Craniata</taxon>
        <taxon>Vertebrata</taxon>
        <taxon>Euteleostomi</taxon>
        <taxon>Lepidosauria</taxon>
        <taxon>Squamata</taxon>
        <taxon>Bifurcata</taxon>
        <taxon>Unidentata</taxon>
        <taxon>Episquamata</taxon>
        <taxon>Toxicofera</taxon>
        <taxon>Serpentes</taxon>
        <taxon>Henophidia</taxon>
        <taxon>Pythonidae</taxon>
        <taxon>Python</taxon>
    </lineage>
</organism>
<dbReference type="OrthoDB" id="9414700at2759"/>
<reference evidence="2" key="1">
    <citation type="submission" date="2025-08" db="UniProtKB">
        <authorList>
            <consortium name="RefSeq"/>
        </authorList>
    </citation>
    <scope>IDENTIFICATION</scope>
    <source>
        <tissue evidence="2">Liver</tissue>
    </source>
</reference>
<protein>
    <submittedName>
        <fullName evidence="2">Uncharacterized protein C3orf62 homolog</fullName>
    </submittedName>
</protein>
<dbReference type="CTD" id="113415705"/>
<name>A0A9F5MRF6_PYTBI</name>
<dbReference type="KEGG" id="pbi:112540376"/>
<dbReference type="AlphaFoldDB" id="A0A9F5MRF6"/>